<evidence type="ECO:0000313" key="3">
    <source>
        <dbReference type="Proteomes" id="UP000215902"/>
    </source>
</evidence>
<dbReference type="EMBL" id="NIVC01002989">
    <property type="protein sequence ID" value="PAA53994.1"/>
    <property type="molecule type" value="Genomic_DNA"/>
</dbReference>
<protein>
    <submittedName>
        <fullName evidence="2">Uncharacterized protein</fullName>
    </submittedName>
</protein>
<proteinExistence type="predicted"/>
<gene>
    <name evidence="2" type="ORF">BOX15_Mlig017119g1</name>
    <name evidence="1" type="ORF">BOX15_Mlig017119g3</name>
</gene>
<evidence type="ECO:0000313" key="2">
    <source>
        <dbReference type="EMBL" id="PAA67623.1"/>
    </source>
</evidence>
<reference evidence="2 3" key="1">
    <citation type="submission" date="2017-06" db="EMBL/GenBank/DDBJ databases">
        <title>A platform for efficient transgenesis in Macrostomum lignano, a flatworm model organism for stem cell research.</title>
        <authorList>
            <person name="Berezikov E."/>
        </authorList>
    </citation>
    <scope>NUCLEOTIDE SEQUENCE [LARGE SCALE GENOMIC DNA]</scope>
    <source>
        <strain evidence="2">DV1</strain>
        <tissue evidence="2">Whole organism</tissue>
    </source>
</reference>
<accession>A0A267F1I9</accession>
<comment type="caution">
    <text evidence="2">The sequence shown here is derived from an EMBL/GenBank/DDBJ whole genome shotgun (WGS) entry which is preliminary data.</text>
</comment>
<name>A0A267F1I9_9PLAT</name>
<sequence>MEAEAEPVRLGDFLEKNRCKIFIKCSETEQFEPAFDSLRIVSSAVSSDKSNSLMSGSGMSSSNRYLLQLAVFRRGDFARCLTQLFELSLRKERRAWLLAWILGEDRRFLARLNADKAIVQGALMHRGFWVTAREDFAMLDRMGHRSVPKWDNLRPLVGPMLRKPPERLLSICLAWQPRTLEFPGKEKPVAKEGDA</sequence>
<dbReference type="AlphaFoldDB" id="A0A267F1I9"/>
<organism evidence="2 3">
    <name type="scientific">Macrostomum lignano</name>
    <dbReference type="NCBI Taxonomy" id="282301"/>
    <lineage>
        <taxon>Eukaryota</taxon>
        <taxon>Metazoa</taxon>
        <taxon>Spiralia</taxon>
        <taxon>Lophotrochozoa</taxon>
        <taxon>Platyhelminthes</taxon>
        <taxon>Rhabditophora</taxon>
        <taxon>Macrostomorpha</taxon>
        <taxon>Macrostomida</taxon>
        <taxon>Macrostomidae</taxon>
        <taxon>Macrostomum</taxon>
    </lineage>
</organism>
<dbReference type="Proteomes" id="UP000215902">
    <property type="component" value="Unassembled WGS sequence"/>
</dbReference>
<dbReference type="EMBL" id="NIVC01001470">
    <property type="protein sequence ID" value="PAA67623.1"/>
    <property type="molecule type" value="Genomic_DNA"/>
</dbReference>
<evidence type="ECO:0000313" key="1">
    <source>
        <dbReference type="EMBL" id="PAA53994.1"/>
    </source>
</evidence>
<keyword evidence="3" id="KW-1185">Reference proteome</keyword>